<dbReference type="InterPro" id="IPR011009">
    <property type="entry name" value="Kinase-like_dom_sf"/>
</dbReference>
<dbReference type="AlphaFoldDB" id="A0A016U6I1"/>
<protein>
    <recommendedName>
        <fullName evidence="2">Protein kinase domain-containing protein</fullName>
    </recommendedName>
</protein>
<dbReference type="InterPro" id="IPR000719">
    <property type="entry name" value="Prot_kinase_dom"/>
</dbReference>
<dbReference type="STRING" id="53326.A0A016U6I1"/>
<dbReference type="PROSITE" id="PS00107">
    <property type="entry name" value="PROTEIN_KINASE_ATP"/>
    <property type="match status" value="1"/>
</dbReference>
<dbReference type="Proteomes" id="UP000024635">
    <property type="component" value="Unassembled WGS sequence"/>
</dbReference>
<sequence>MKLCNFAENFPPKWSDIELFPYRWRVIKLLGSGGFGDVYKVHKVNNPDKTESAMKTEMVLGNRLLLRLKIEVVVLMKCHEQTDPERKAHFVAFVDRGKTPKFKFLVMGLVGPSLEDIRKKDLLKNYTKSTAMQCCIQTMTALRDLHGIGYLHR</sequence>
<feature type="domain" description="Protein kinase" evidence="2">
    <location>
        <begin position="24"/>
        <end position="153"/>
    </location>
</feature>
<name>A0A016U6I1_9BILA</name>
<comment type="caution">
    <text evidence="3">The sequence shown here is derived from an EMBL/GenBank/DDBJ whole genome shotgun (WGS) entry which is preliminary data.</text>
</comment>
<evidence type="ECO:0000313" key="3">
    <source>
        <dbReference type="EMBL" id="EYC10447.1"/>
    </source>
</evidence>
<keyword evidence="4" id="KW-1185">Reference proteome</keyword>
<evidence type="ECO:0000313" key="4">
    <source>
        <dbReference type="Proteomes" id="UP000024635"/>
    </source>
</evidence>
<dbReference type="OrthoDB" id="5803823at2759"/>
<evidence type="ECO:0000256" key="1">
    <source>
        <dbReference type="PROSITE-ProRule" id="PRU10141"/>
    </source>
</evidence>
<dbReference type="PROSITE" id="PS50011">
    <property type="entry name" value="PROTEIN_KINASE_DOM"/>
    <property type="match status" value="1"/>
</dbReference>
<gene>
    <name evidence="3" type="primary">Acey_s0055.g2559</name>
    <name evidence="3" type="ORF">Y032_0055g2559</name>
</gene>
<reference evidence="4" key="1">
    <citation type="journal article" date="2015" name="Nat. Genet.">
        <title>The genome and transcriptome of the zoonotic hookworm Ancylostoma ceylanicum identify infection-specific gene families.</title>
        <authorList>
            <person name="Schwarz E.M."/>
            <person name="Hu Y."/>
            <person name="Antoshechkin I."/>
            <person name="Miller M.M."/>
            <person name="Sternberg P.W."/>
            <person name="Aroian R.V."/>
        </authorList>
    </citation>
    <scope>NUCLEOTIDE SEQUENCE</scope>
    <source>
        <strain evidence="4">HY135</strain>
    </source>
</reference>
<keyword evidence="1" id="KW-0547">Nucleotide-binding</keyword>
<feature type="binding site" evidence="1">
    <location>
        <position position="55"/>
    </location>
    <ligand>
        <name>ATP</name>
        <dbReference type="ChEBI" id="CHEBI:30616"/>
    </ligand>
</feature>
<dbReference type="EMBL" id="JARK01001391">
    <property type="protein sequence ID" value="EYC10447.1"/>
    <property type="molecule type" value="Genomic_DNA"/>
</dbReference>
<dbReference type="PANTHER" id="PTHR11909">
    <property type="entry name" value="CASEIN KINASE-RELATED"/>
    <property type="match status" value="1"/>
</dbReference>
<dbReference type="SUPFAM" id="SSF56112">
    <property type="entry name" value="Protein kinase-like (PK-like)"/>
    <property type="match status" value="1"/>
</dbReference>
<keyword evidence="1" id="KW-0067">ATP-binding</keyword>
<evidence type="ECO:0000259" key="2">
    <source>
        <dbReference type="PROSITE" id="PS50011"/>
    </source>
</evidence>
<proteinExistence type="predicted"/>
<dbReference type="Gene3D" id="1.10.510.10">
    <property type="entry name" value="Transferase(Phosphotransferase) domain 1"/>
    <property type="match status" value="1"/>
</dbReference>
<dbReference type="InterPro" id="IPR017441">
    <property type="entry name" value="Protein_kinase_ATP_BS"/>
</dbReference>
<dbReference type="GO" id="GO:0004672">
    <property type="term" value="F:protein kinase activity"/>
    <property type="evidence" value="ECO:0007669"/>
    <property type="project" value="InterPro"/>
</dbReference>
<accession>A0A016U6I1</accession>
<organism evidence="3 4">
    <name type="scientific">Ancylostoma ceylanicum</name>
    <dbReference type="NCBI Taxonomy" id="53326"/>
    <lineage>
        <taxon>Eukaryota</taxon>
        <taxon>Metazoa</taxon>
        <taxon>Ecdysozoa</taxon>
        <taxon>Nematoda</taxon>
        <taxon>Chromadorea</taxon>
        <taxon>Rhabditida</taxon>
        <taxon>Rhabditina</taxon>
        <taxon>Rhabditomorpha</taxon>
        <taxon>Strongyloidea</taxon>
        <taxon>Ancylostomatidae</taxon>
        <taxon>Ancylostomatinae</taxon>
        <taxon>Ancylostoma</taxon>
    </lineage>
</organism>
<dbReference type="GO" id="GO:0005524">
    <property type="term" value="F:ATP binding"/>
    <property type="evidence" value="ECO:0007669"/>
    <property type="project" value="UniProtKB-UniRule"/>
</dbReference>
<dbReference type="InterPro" id="IPR050235">
    <property type="entry name" value="CK1_Ser-Thr_kinase"/>
</dbReference>